<name>A0A2Z3KGK1_LACLL</name>
<protein>
    <submittedName>
        <fullName evidence="1">Uncharacterized protein</fullName>
    </submittedName>
</protein>
<evidence type="ECO:0000313" key="2">
    <source>
        <dbReference type="Proteomes" id="UP000245919"/>
    </source>
</evidence>
<accession>A0A2Z3KGK1</accession>
<gene>
    <name evidence="1" type="ORF">LL14B4_10585</name>
</gene>
<dbReference type="GeneID" id="89634226"/>
<organism evidence="1 2">
    <name type="scientific">Lactococcus lactis subsp. lactis</name>
    <name type="common">Streptococcus lactis</name>
    <dbReference type="NCBI Taxonomy" id="1360"/>
    <lineage>
        <taxon>Bacteria</taxon>
        <taxon>Bacillati</taxon>
        <taxon>Bacillota</taxon>
        <taxon>Bacilli</taxon>
        <taxon>Lactobacillales</taxon>
        <taxon>Streptococcaceae</taxon>
        <taxon>Lactococcus</taxon>
    </lineage>
</organism>
<dbReference type="AlphaFoldDB" id="A0A2Z3KGK1"/>
<dbReference type="RefSeq" id="WP_109991285.1">
    <property type="nucleotide sequence ID" value="NZ_CP028160.1"/>
</dbReference>
<reference evidence="1 2" key="1">
    <citation type="submission" date="2018-03" db="EMBL/GenBank/DDBJ databases">
        <title>Genome sequence of Lactococcus lactis strain 14B4 from almond drupe.</title>
        <authorList>
            <person name="Tran T.D."/>
            <person name="McGarvey J.A."/>
            <person name="Huynh S."/>
            <person name="Parker C.T."/>
        </authorList>
    </citation>
    <scope>NUCLEOTIDE SEQUENCE [LARGE SCALE GENOMIC DNA]</scope>
    <source>
        <strain evidence="1 2">14B4</strain>
    </source>
</reference>
<sequence length="123" mass="14304">MNINDEALNAALALTKGQLAHFLEQMVKHHHYHYAYIELKDNFGAHFEELKRLANNHKEIEFPQISMLINNFQLFHDQLSIYAQATDGIEKNDQLLKLCQIAADHFNITIPETYILDLKSELL</sequence>
<evidence type="ECO:0000313" key="1">
    <source>
        <dbReference type="EMBL" id="AWN66598.1"/>
    </source>
</evidence>
<proteinExistence type="predicted"/>
<dbReference type="Proteomes" id="UP000245919">
    <property type="component" value="Chromosome"/>
</dbReference>
<dbReference type="EMBL" id="CP028160">
    <property type="protein sequence ID" value="AWN66598.1"/>
    <property type="molecule type" value="Genomic_DNA"/>
</dbReference>